<keyword evidence="3" id="KW-1185">Reference proteome</keyword>
<organism evidence="2 3">
    <name type="scientific">Colletotrichum liriopes</name>
    <dbReference type="NCBI Taxonomy" id="708192"/>
    <lineage>
        <taxon>Eukaryota</taxon>
        <taxon>Fungi</taxon>
        <taxon>Dikarya</taxon>
        <taxon>Ascomycota</taxon>
        <taxon>Pezizomycotina</taxon>
        <taxon>Sordariomycetes</taxon>
        <taxon>Hypocreomycetidae</taxon>
        <taxon>Glomerellales</taxon>
        <taxon>Glomerellaceae</taxon>
        <taxon>Colletotrichum</taxon>
        <taxon>Colletotrichum spaethianum species complex</taxon>
    </lineage>
</organism>
<comment type="caution">
    <text evidence="2">The sequence shown here is derived from an EMBL/GenBank/DDBJ whole genome shotgun (WGS) entry which is preliminary data.</text>
</comment>
<feature type="region of interest" description="Disordered" evidence="1">
    <location>
        <begin position="23"/>
        <end position="104"/>
    </location>
</feature>
<accession>A0AA37GPG0</accession>
<proteinExistence type="predicted"/>
<sequence>MNYDQQHPAPGGYHHMALAPTAISLPRLSNTTRPLLNTTRIPRARCPSSLPWDIQHPRRCPQHKHAAQRDAPSTPPASCARRTPRPTRPADCPERRPGPDVKDG</sequence>
<evidence type="ECO:0000256" key="1">
    <source>
        <dbReference type="SAM" id="MobiDB-lite"/>
    </source>
</evidence>
<gene>
    <name evidence="2" type="ORF">ColLi_06681</name>
</gene>
<feature type="compositionally biased region" description="Basic and acidic residues" evidence="1">
    <location>
        <begin position="91"/>
        <end position="104"/>
    </location>
</feature>
<name>A0AA37GPG0_9PEZI</name>
<evidence type="ECO:0000313" key="2">
    <source>
        <dbReference type="EMBL" id="GJC83843.1"/>
    </source>
</evidence>
<protein>
    <submittedName>
        <fullName evidence="2">Uncharacterized protein</fullName>
    </submittedName>
</protein>
<dbReference type="EMBL" id="BPPX01000013">
    <property type="protein sequence ID" value="GJC83843.1"/>
    <property type="molecule type" value="Genomic_DNA"/>
</dbReference>
<dbReference type="Proteomes" id="UP001055172">
    <property type="component" value="Unassembled WGS sequence"/>
</dbReference>
<feature type="compositionally biased region" description="Basic residues" evidence="1">
    <location>
        <begin position="57"/>
        <end position="66"/>
    </location>
</feature>
<dbReference type="AlphaFoldDB" id="A0AA37GPG0"/>
<feature type="compositionally biased region" description="Polar residues" evidence="1">
    <location>
        <begin position="27"/>
        <end position="40"/>
    </location>
</feature>
<evidence type="ECO:0000313" key="3">
    <source>
        <dbReference type="Proteomes" id="UP001055172"/>
    </source>
</evidence>
<reference evidence="2 3" key="1">
    <citation type="submission" date="2021-07" db="EMBL/GenBank/DDBJ databases">
        <title>Genome data of Colletotrichum spaethianum.</title>
        <authorList>
            <person name="Utami Y.D."/>
            <person name="Hiruma K."/>
        </authorList>
    </citation>
    <scope>NUCLEOTIDE SEQUENCE [LARGE SCALE GENOMIC DNA]</scope>
    <source>
        <strain evidence="2 3">MAFF 242679</strain>
    </source>
</reference>